<protein>
    <recommendedName>
        <fullName evidence="2">histidine kinase</fullName>
        <ecNumber evidence="2">2.7.13.3</ecNumber>
    </recommendedName>
</protein>
<dbReference type="EC" id="2.7.13.3" evidence="2"/>
<dbReference type="GO" id="GO:0000155">
    <property type="term" value="F:phosphorelay sensor kinase activity"/>
    <property type="evidence" value="ECO:0007669"/>
    <property type="project" value="InterPro"/>
</dbReference>
<feature type="modified residue" description="4-aspartylphosphate" evidence="4">
    <location>
        <position position="349"/>
    </location>
</feature>
<keyword evidence="8" id="KW-1185">Reference proteome</keyword>
<dbReference type="PANTHER" id="PTHR43065:SF49">
    <property type="entry name" value="HISTIDINE KINASE"/>
    <property type="match status" value="1"/>
</dbReference>
<evidence type="ECO:0000256" key="3">
    <source>
        <dbReference type="ARBA" id="ARBA00022553"/>
    </source>
</evidence>
<feature type="domain" description="Histidine kinase" evidence="5">
    <location>
        <begin position="37"/>
        <end position="270"/>
    </location>
</feature>
<dbReference type="InterPro" id="IPR036097">
    <property type="entry name" value="HisK_dim/P_sf"/>
</dbReference>
<dbReference type="InterPro" id="IPR004358">
    <property type="entry name" value="Sig_transdc_His_kin-like_C"/>
</dbReference>
<dbReference type="EMBL" id="VWPK01000054">
    <property type="protein sequence ID" value="KAA5609276.1"/>
    <property type="molecule type" value="Genomic_DNA"/>
</dbReference>
<dbReference type="SUPFAM" id="SSF47384">
    <property type="entry name" value="Homodimeric domain of signal transducing histidine kinase"/>
    <property type="match status" value="1"/>
</dbReference>
<dbReference type="SUPFAM" id="SSF52172">
    <property type="entry name" value="CheY-like"/>
    <property type="match status" value="1"/>
</dbReference>
<dbReference type="PANTHER" id="PTHR43065">
    <property type="entry name" value="SENSOR HISTIDINE KINASE"/>
    <property type="match status" value="1"/>
</dbReference>
<dbReference type="SMART" id="SM00387">
    <property type="entry name" value="HATPase_c"/>
    <property type="match status" value="1"/>
</dbReference>
<sequence>MNERTVALIEETRRRIKAETLFLQAQKMQAIGQLTGGIAHDFNNLLQVILGSLDIAGRRLHRGEALDSAPGGADGVLRPMDNARRAAGSAAQLTQRLLAFGRRQALEPTELRPNAFVEGFLDLIRHTLGGAVAVETALADDLWPIFADANQLEAVLLNLVVNARDAMPSGGRLTIGTANVTFDEANVFPLGDVQPGDYVLLSITDTGAGIAEDVLEHVFEPFFTTKPPGRGTGLGLAMVHGFVKQSGGHAHIYSEVANGTIVKIYLPRFVPGAGNDALPASPAIDRASLPKSRGGETILLVEDSEDVRHYVEEALAELGYDVTAVADADEALIQLGADRIPGITLLFTDIVMPGSMDGFALAKQAAERWPKLPVLFTTGYSNAAMHGHASDAQARTLTKPYSFAALARKVRETLDAVPR</sequence>
<dbReference type="Gene3D" id="1.10.287.130">
    <property type="match status" value="1"/>
</dbReference>
<dbReference type="InterPro" id="IPR005467">
    <property type="entry name" value="His_kinase_dom"/>
</dbReference>
<dbReference type="CDD" id="cd00082">
    <property type="entry name" value="HisKA"/>
    <property type="match status" value="1"/>
</dbReference>
<proteinExistence type="predicted"/>
<dbReference type="Pfam" id="PF00072">
    <property type="entry name" value="Response_reg"/>
    <property type="match status" value="1"/>
</dbReference>
<organism evidence="7 8">
    <name type="scientific">Rhodovastum atsumiense</name>
    <dbReference type="NCBI Taxonomy" id="504468"/>
    <lineage>
        <taxon>Bacteria</taxon>
        <taxon>Pseudomonadati</taxon>
        <taxon>Pseudomonadota</taxon>
        <taxon>Alphaproteobacteria</taxon>
        <taxon>Acetobacterales</taxon>
        <taxon>Acetobacteraceae</taxon>
        <taxon>Rhodovastum</taxon>
    </lineage>
</organism>
<dbReference type="PROSITE" id="PS50109">
    <property type="entry name" value="HIS_KIN"/>
    <property type="match status" value="1"/>
</dbReference>
<dbReference type="InterPro" id="IPR036890">
    <property type="entry name" value="HATPase_C_sf"/>
</dbReference>
<dbReference type="SMART" id="SM00448">
    <property type="entry name" value="REC"/>
    <property type="match status" value="1"/>
</dbReference>
<dbReference type="PROSITE" id="PS50110">
    <property type="entry name" value="RESPONSE_REGULATORY"/>
    <property type="match status" value="1"/>
</dbReference>
<dbReference type="InterPro" id="IPR003661">
    <property type="entry name" value="HisK_dim/P_dom"/>
</dbReference>
<dbReference type="InterPro" id="IPR001789">
    <property type="entry name" value="Sig_transdc_resp-reg_receiver"/>
</dbReference>
<reference evidence="7 8" key="1">
    <citation type="submission" date="2019-09" db="EMBL/GenBank/DDBJ databases">
        <title>Genome sequence of Rhodovastum atsumiense, a diverse member of the Acetobacteraceae family of non-sulfur purple photosynthetic bacteria.</title>
        <authorList>
            <person name="Meyer T."/>
            <person name="Kyndt J."/>
        </authorList>
    </citation>
    <scope>NUCLEOTIDE SEQUENCE [LARGE SCALE GENOMIC DNA]</scope>
    <source>
        <strain evidence="7 8">DSM 21279</strain>
    </source>
</reference>
<evidence type="ECO:0000259" key="5">
    <source>
        <dbReference type="PROSITE" id="PS50109"/>
    </source>
</evidence>
<dbReference type="Proteomes" id="UP000325255">
    <property type="component" value="Unassembled WGS sequence"/>
</dbReference>
<dbReference type="SUPFAM" id="SSF55874">
    <property type="entry name" value="ATPase domain of HSP90 chaperone/DNA topoisomerase II/histidine kinase"/>
    <property type="match status" value="1"/>
</dbReference>
<evidence type="ECO:0000256" key="4">
    <source>
        <dbReference type="PROSITE-ProRule" id="PRU00169"/>
    </source>
</evidence>
<evidence type="ECO:0000256" key="2">
    <source>
        <dbReference type="ARBA" id="ARBA00012438"/>
    </source>
</evidence>
<evidence type="ECO:0000256" key="1">
    <source>
        <dbReference type="ARBA" id="ARBA00000085"/>
    </source>
</evidence>
<dbReference type="InterPro" id="IPR011006">
    <property type="entry name" value="CheY-like_superfamily"/>
</dbReference>
<dbReference type="RefSeq" id="WP_150043898.1">
    <property type="nucleotide sequence ID" value="NZ_OW485601.1"/>
</dbReference>
<keyword evidence="3 4" id="KW-0597">Phosphoprotein</keyword>
<accession>A0A5M6ILX0</accession>
<evidence type="ECO:0000259" key="6">
    <source>
        <dbReference type="PROSITE" id="PS50110"/>
    </source>
</evidence>
<evidence type="ECO:0000313" key="8">
    <source>
        <dbReference type="Proteomes" id="UP000325255"/>
    </source>
</evidence>
<gene>
    <name evidence="7" type="ORF">F1189_24790</name>
</gene>
<feature type="domain" description="Response regulatory" evidence="6">
    <location>
        <begin position="297"/>
        <end position="414"/>
    </location>
</feature>
<dbReference type="InterPro" id="IPR003594">
    <property type="entry name" value="HATPase_dom"/>
</dbReference>
<dbReference type="AlphaFoldDB" id="A0A5M6ILX0"/>
<comment type="catalytic activity">
    <reaction evidence="1">
        <text>ATP + protein L-histidine = ADP + protein N-phospho-L-histidine.</text>
        <dbReference type="EC" id="2.7.13.3"/>
    </reaction>
</comment>
<dbReference type="Gene3D" id="3.40.50.2300">
    <property type="match status" value="1"/>
</dbReference>
<name>A0A5M6ILX0_9PROT</name>
<dbReference type="OrthoDB" id="9796100at2"/>
<dbReference type="PRINTS" id="PR00344">
    <property type="entry name" value="BCTRLSENSOR"/>
</dbReference>
<dbReference type="Pfam" id="PF02518">
    <property type="entry name" value="HATPase_c"/>
    <property type="match status" value="1"/>
</dbReference>
<comment type="caution">
    <text evidence="7">The sequence shown here is derived from an EMBL/GenBank/DDBJ whole genome shotgun (WGS) entry which is preliminary data.</text>
</comment>
<evidence type="ECO:0000313" key="7">
    <source>
        <dbReference type="EMBL" id="KAA5609276.1"/>
    </source>
</evidence>
<dbReference type="Gene3D" id="3.30.565.10">
    <property type="entry name" value="Histidine kinase-like ATPase, C-terminal domain"/>
    <property type="match status" value="1"/>
</dbReference>